<gene>
    <name evidence="1" type="ordered locus">XCV2639</name>
</gene>
<evidence type="ECO:0000313" key="1">
    <source>
        <dbReference type="EMBL" id="CAJ24316.1"/>
    </source>
</evidence>
<name>Q3BS93_XANE5</name>
<accession>Q3BS93</accession>
<dbReference type="EMBL" id="AM039952">
    <property type="protein sequence ID" value="CAJ24316.1"/>
    <property type="molecule type" value="Genomic_DNA"/>
</dbReference>
<evidence type="ECO:0000313" key="2">
    <source>
        <dbReference type="Proteomes" id="UP000007069"/>
    </source>
</evidence>
<sequence length="52" mass="5913">MVKISPHIRSALQRKASSYLPTGFAEFDPHPVWTTLSVLAFFSPPTRQTLRQ</sequence>
<dbReference type="HOGENOM" id="CLU_3086202_0_0_6"/>
<organism evidence="2">
    <name type="scientific">Xanthomonas euvesicatoria pv. vesicatoria (strain 85-10)</name>
    <name type="common">Xanthomonas campestris pv. vesicatoria</name>
    <dbReference type="NCBI Taxonomy" id="316273"/>
    <lineage>
        <taxon>Bacteria</taxon>
        <taxon>Pseudomonadati</taxon>
        <taxon>Pseudomonadota</taxon>
        <taxon>Gammaproteobacteria</taxon>
        <taxon>Lysobacterales</taxon>
        <taxon>Lysobacteraceae</taxon>
        <taxon>Xanthomonas</taxon>
    </lineage>
</organism>
<dbReference type="AlphaFoldDB" id="Q3BS93"/>
<reference evidence="1 2" key="1">
    <citation type="journal article" date="2005" name="J. Bacteriol.">
        <title>Insights into genome plasticity and pathogenicity of the plant pathogenic Bacterium Xanthomonas campestris pv. vesicatoria revealed by the complete genome sequence.</title>
        <authorList>
            <person name="Thieme F."/>
            <person name="Koebnik R."/>
            <person name="Bekel T."/>
            <person name="Berger C."/>
            <person name="Boch J."/>
            <person name="Buettner D."/>
            <person name="Caldana C."/>
            <person name="Gaigalat L."/>
            <person name="Goesmann A."/>
            <person name="Kay S."/>
            <person name="Kirchner O."/>
            <person name="Lanz C."/>
            <person name="Linke B."/>
            <person name="McHardy A.C."/>
            <person name="Meyer F."/>
            <person name="Mittenhuber G."/>
            <person name="Nies D.H."/>
            <person name="Niesbach-Kloesgen U."/>
            <person name="Patschkowski T."/>
            <person name="Rueckert C."/>
            <person name="Rupp O."/>
            <person name="Schneicker S."/>
            <person name="Schuster S.C."/>
            <person name="Vorhoelter F.J."/>
            <person name="Weber E."/>
            <person name="Puehler A."/>
            <person name="Bonas U."/>
            <person name="Bartels D."/>
            <person name="Kaiser O."/>
        </authorList>
    </citation>
    <scope>NUCLEOTIDE SEQUENCE [LARGE SCALE GENOMIC DNA]</scope>
    <source>
        <strain evidence="1 2">85-10</strain>
    </source>
</reference>
<dbReference type="KEGG" id="xcv:XCV2639"/>
<protein>
    <submittedName>
        <fullName evidence="1">Uncharacterized protein</fullName>
    </submittedName>
</protein>
<proteinExistence type="predicted"/>
<dbReference type="Proteomes" id="UP000007069">
    <property type="component" value="Chromosome"/>
</dbReference>